<keyword evidence="2" id="KW-1185">Reference proteome</keyword>
<gene>
    <name evidence="1" type="ordered locus">NP_1958A</name>
</gene>
<protein>
    <submittedName>
        <fullName evidence="1">Uncharacterized protein</fullName>
    </submittedName>
</protein>
<dbReference type="STRING" id="348780.NP_1958A"/>
<dbReference type="HOGENOM" id="CLU_2784213_0_0_2"/>
<organism evidence="1 2">
    <name type="scientific">Natronomonas pharaonis (strain ATCC 35678 / DSM 2160 / CIP 103997 / JCM 8858 / NBRC 14720 / NCIMB 2260 / Gabara)</name>
    <name type="common">Halobacterium pharaonis</name>
    <dbReference type="NCBI Taxonomy" id="348780"/>
    <lineage>
        <taxon>Archaea</taxon>
        <taxon>Methanobacteriati</taxon>
        <taxon>Methanobacteriota</taxon>
        <taxon>Stenosarchaea group</taxon>
        <taxon>Halobacteria</taxon>
        <taxon>Halobacteriales</taxon>
        <taxon>Natronomonadaceae</taxon>
        <taxon>Natronomonas</taxon>
    </lineage>
</organism>
<dbReference type="KEGG" id="nph:NP_1958A"/>
<dbReference type="EnsemblBacteria" id="CAI49070">
    <property type="protein sequence ID" value="CAI49070"/>
    <property type="gene ID" value="NP_1958A"/>
</dbReference>
<name>A0A1U7EVN4_NATPD</name>
<evidence type="ECO:0000313" key="2">
    <source>
        <dbReference type="Proteomes" id="UP000002698"/>
    </source>
</evidence>
<reference evidence="1 2" key="1">
    <citation type="journal article" date="2005" name="Genome Res.">
        <title>Living with two extremes: conclusions from the genome sequence of Natronomonas pharaonis.</title>
        <authorList>
            <person name="Falb M."/>
            <person name="Pfeiffer F."/>
            <person name="Palm P."/>
            <person name="Rodewald K."/>
            <person name="Hickmann V."/>
            <person name="Tittor J."/>
            <person name="Oesterhelt D."/>
        </authorList>
    </citation>
    <scope>NUCLEOTIDE SEQUENCE [LARGE SCALE GENOMIC DNA]</scope>
    <source>
        <strain evidence="2">ATCC 35678 / DSM 2160 / CIP 103997 / JCM 8858 / NBRC 14720 / NCIMB 2260 / Gabara</strain>
    </source>
</reference>
<sequence length="68" mass="7687">MFDELVGATGWLDCAQSTIGRALDRPKFCAIWSTVVFRSSHELRQKQGFICAPARTHSYAVSLKRQSR</sequence>
<dbReference type="AlphaFoldDB" id="A0A1U7EVN4"/>
<dbReference type="EMBL" id="CR936257">
    <property type="protein sequence ID" value="CAI49070.1"/>
    <property type="molecule type" value="Genomic_DNA"/>
</dbReference>
<accession>A0A1U7EVN4</accession>
<dbReference type="Proteomes" id="UP000002698">
    <property type="component" value="Chromosome"/>
</dbReference>
<evidence type="ECO:0000313" key="1">
    <source>
        <dbReference type="EMBL" id="CAI49070.1"/>
    </source>
</evidence>
<proteinExistence type="predicted"/>